<dbReference type="NCBIfam" id="TIGR00401">
    <property type="entry name" value="msrA"/>
    <property type="match status" value="1"/>
</dbReference>
<dbReference type="PANTHER" id="PTHR42799:SF26">
    <property type="entry name" value="PEPTIDE-METHIONINE (S)-S-OXIDE REDUCTASE"/>
    <property type="match status" value="1"/>
</dbReference>
<sequence>MYKLLPKSTPDHYSDFPISQKTSLAAVPAESLCEAVFAGDSFSGLEAAFGRVDGVSKTAAGYCGGTLRKPTYREVCEGRTGHTEAVKVTYDKRIISYKSLCDIFWETHDPTNKIYLEFGVGTHHRSAIFYSNEEERKQAQESKIRRQMKLNKRIVTKIIPFDSELFFMAENHHQKYHLQAKFRLCDSLGLRSTEQFVESNLACKLNGILGVEEKLIVDKLTKFLKTHQELTKQTKSACEEIILELLKDEDDEYFENPRVIEGKQNKSAPA</sequence>
<name>A0A6P3ZJ92_ZIZJJ</name>
<evidence type="ECO:0000259" key="6">
    <source>
        <dbReference type="Pfam" id="PF01625"/>
    </source>
</evidence>
<dbReference type="EC" id="1.8.4.11" evidence="2"/>
<dbReference type="InterPro" id="IPR002569">
    <property type="entry name" value="Met_Sox_Rdtase_MsrA_dom"/>
</dbReference>
<evidence type="ECO:0000256" key="4">
    <source>
        <dbReference type="ARBA" id="ARBA00030273"/>
    </source>
</evidence>
<dbReference type="GO" id="GO:0034599">
    <property type="term" value="P:cellular response to oxidative stress"/>
    <property type="evidence" value="ECO:0007669"/>
    <property type="project" value="TreeGrafter"/>
</dbReference>
<keyword evidence="3" id="KW-0560">Oxidoreductase</keyword>
<dbReference type="GO" id="GO:0005737">
    <property type="term" value="C:cytoplasm"/>
    <property type="evidence" value="ECO:0007669"/>
    <property type="project" value="TreeGrafter"/>
</dbReference>
<dbReference type="HAMAP" id="MF_01401">
    <property type="entry name" value="MsrA"/>
    <property type="match status" value="1"/>
</dbReference>
<dbReference type="RefSeq" id="XP_015879912.3">
    <property type="nucleotide sequence ID" value="XM_016024426.4"/>
</dbReference>
<reference evidence="8" key="1">
    <citation type="submission" date="2025-08" db="UniProtKB">
        <authorList>
            <consortium name="RefSeq"/>
        </authorList>
    </citation>
    <scope>IDENTIFICATION</scope>
    <source>
        <tissue evidence="8">Seedling</tissue>
    </source>
</reference>
<dbReference type="GO" id="GO:0008113">
    <property type="term" value="F:peptide-methionine (S)-S-oxide reductase activity"/>
    <property type="evidence" value="ECO:0007669"/>
    <property type="project" value="UniProtKB-EC"/>
</dbReference>
<evidence type="ECO:0000256" key="3">
    <source>
        <dbReference type="ARBA" id="ARBA00023002"/>
    </source>
</evidence>
<dbReference type="InParanoid" id="A0A6P3ZJ92"/>
<dbReference type="GeneID" id="107415972"/>
<dbReference type="Proteomes" id="UP001652623">
    <property type="component" value="Chromosome 4"/>
</dbReference>
<evidence type="ECO:0000256" key="1">
    <source>
        <dbReference type="ARBA" id="ARBA00005591"/>
    </source>
</evidence>
<comment type="similarity">
    <text evidence="1">Belongs to the MsrA Met sulfoxide reductase family.</text>
</comment>
<dbReference type="InterPro" id="IPR050162">
    <property type="entry name" value="MsrA_MetSO_reductase"/>
</dbReference>
<dbReference type="PANTHER" id="PTHR42799">
    <property type="entry name" value="MITOCHONDRIAL PEPTIDE METHIONINE SULFOXIDE REDUCTASE"/>
    <property type="match status" value="1"/>
</dbReference>
<organism evidence="7 8">
    <name type="scientific">Ziziphus jujuba</name>
    <name type="common">Chinese jujube</name>
    <name type="synonym">Ziziphus sativa</name>
    <dbReference type="NCBI Taxonomy" id="326968"/>
    <lineage>
        <taxon>Eukaryota</taxon>
        <taxon>Viridiplantae</taxon>
        <taxon>Streptophyta</taxon>
        <taxon>Embryophyta</taxon>
        <taxon>Tracheophyta</taxon>
        <taxon>Spermatophyta</taxon>
        <taxon>Magnoliopsida</taxon>
        <taxon>eudicotyledons</taxon>
        <taxon>Gunneridae</taxon>
        <taxon>Pentapetalae</taxon>
        <taxon>rosids</taxon>
        <taxon>fabids</taxon>
        <taxon>Rosales</taxon>
        <taxon>Rhamnaceae</taxon>
        <taxon>Paliureae</taxon>
        <taxon>Ziziphus</taxon>
    </lineage>
</organism>
<dbReference type="AlphaFoldDB" id="A0A6P3ZJ92"/>
<protein>
    <recommendedName>
        <fullName evidence="2">peptide-methionine (S)-S-oxide reductase</fullName>
        <ecNumber evidence="2">1.8.4.11</ecNumber>
    </recommendedName>
    <alternativeName>
        <fullName evidence="5">Peptide-methionine (S)-S-oxide reductase</fullName>
    </alternativeName>
    <alternativeName>
        <fullName evidence="4">Protein-methionine-S-oxide reductase</fullName>
    </alternativeName>
</protein>
<evidence type="ECO:0000256" key="2">
    <source>
        <dbReference type="ARBA" id="ARBA00012502"/>
    </source>
</evidence>
<evidence type="ECO:0000256" key="5">
    <source>
        <dbReference type="ARBA" id="ARBA00030643"/>
    </source>
</evidence>
<evidence type="ECO:0000313" key="7">
    <source>
        <dbReference type="Proteomes" id="UP001652623"/>
    </source>
</evidence>
<dbReference type="Gene3D" id="3.30.1060.10">
    <property type="entry name" value="Peptide methionine sulphoxide reductase MsrA"/>
    <property type="match status" value="1"/>
</dbReference>
<dbReference type="InterPro" id="IPR036509">
    <property type="entry name" value="Met_Sox_Rdtase_MsrA_sf"/>
</dbReference>
<accession>A0A6P3ZJ92</accession>
<dbReference type="KEGG" id="zju:107415972"/>
<evidence type="ECO:0000313" key="8">
    <source>
        <dbReference type="RefSeq" id="XP_015879912.3"/>
    </source>
</evidence>
<proteinExistence type="inferred from homology"/>
<dbReference type="Pfam" id="PF01625">
    <property type="entry name" value="PMSR"/>
    <property type="match status" value="1"/>
</dbReference>
<gene>
    <name evidence="8" type="primary">LOC107415972</name>
</gene>
<keyword evidence="7" id="KW-1185">Reference proteome</keyword>
<feature type="domain" description="Peptide methionine sulphoxide reductase MsrA" evidence="6">
    <location>
        <begin position="34"/>
        <end position="185"/>
    </location>
</feature>
<dbReference type="SUPFAM" id="SSF55068">
    <property type="entry name" value="Peptide methionine sulfoxide reductase"/>
    <property type="match status" value="1"/>
</dbReference>